<proteinExistence type="predicted"/>
<name>A0A7W9GE74_9ACTN</name>
<evidence type="ECO:0000313" key="2">
    <source>
        <dbReference type="EMBL" id="MBB5782193.1"/>
    </source>
</evidence>
<feature type="signal peptide" evidence="1">
    <location>
        <begin position="1"/>
        <end position="27"/>
    </location>
</feature>
<dbReference type="AlphaFoldDB" id="A0A7W9GE74"/>
<evidence type="ECO:0000313" key="3">
    <source>
        <dbReference type="Proteomes" id="UP000579153"/>
    </source>
</evidence>
<organism evidence="2 3">
    <name type="scientific">Nonomuraea jabiensis</name>
    <dbReference type="NCBI Taxonomy" id="882448"/>
    <lineage>
        <taxon>Bacteria</taxon>
        <taxon>Bacillati</taxon>
        <taxon>Actinomycetota</taxon>
        <taxon>Actinomycetes</taxon>
        <taxon>Streptosporangiales</taxon>
        <taxon>Streptosporangiaceae</taxon>
        <taxon>Nonomuraea</taxon>
    </lineage>
</organism>
<sequence>MRTSKLALAATSAILGGAALFATPTTAGATALAPCRIVADTHGGSLRLWYCDGTGGTRNGYHGQAVGAFEGDQLFLRSAAGTKTAVVNIPRNGNYDTATVGSQGGPWKACYDPWPTAPGVGDEFCTAAGW</sequence>
<evidence type="ECO:0000256" key="1">
    <source>
        <dbReference type="SAM" id="SignalP"/>
    </source>
</evidence>
<dbReference type="Proteomes" id="UP000579153">
    <property type="component" value="Unassembled WGS sequence"/>
</dbReference>
<reference evidence="2 3" key="1">
    <citation type="submission" date="2020-08" db="EMBL/GenBank/DDBJ databases">
        <title>Sequencing the genomes of 1000 actinobacteria strains.</title>
        <authorList>
            <person name="Klenk H.-P."/>
        </authorList>
    </citation>
    <scope>NUCLEOTIDE SEQUENCE [LARGE SCALE GENOMIC DNA]</scope>
    <source>
        <strain evidence="2 3">DSM 45507</strain>
    </source>
</reference>
<dbReference type="EMBL" id="JACHMB010000001">
    <property type="protein sequence ID" value="MBB5782193.1"/>
    <property type="molecule type" value="Genomic_DNA"/>
</dbReference>
<gene>
    <name evidence="2" type="ORF">HD596_008949</name>
</gene>
<feature type="chain" id="PRO_5038538958" evidence="1">
    <location>
        <begin position="28"/>
        <end position="130"/>
    </location>
</feature>
<keyword evidence="3" id="KW-1185">Reference proteome</keyword>
<comment type="caution">
    <text evidence="2">The sequence shown here is derived from an EMBL/GenBank/DDBJ whole genome shotgun (WGS) entry which is preliminary data.</text>
</comment>
<accession>A0A7W9GE74</accession>
<protein>
    <submittedName>
        <fullName evidence="2">Uncharacterized protein</fullName>
    </submittedName>
</protein>
<keyword evidence="1" id="KW-0732">Signal</keyword>